<dbReference type="PANTHER" id="PTHR12774">
    <property type="entry name" value="PEROXISOMAL BIOGENESIS FACTOR 19"/>
    <property type="match status" value="1"/>
</dbReference>
<reference evidence="3" key="1">
    <citation type="submission" date="2017-01" db="EMBL/GenBank/DDBJ databases">
        <authorList>
            <person name="Wang Y."/>
            <person name="White M."/>
            <person name="Kvist S."/>
            <person name="Moncalvo J.-M."/>
        </authorList>
    </citation>
    <scope>NUCLEOTIDE SEQUENCE [LARGE SCALE GENOMIC DNA]</scope>
    <source>
        <strain evidence="3">COL-18-3</strain>
    </source>
</reference>
<dbReference type="GO" id="GO:0005778">
    <property type="term" value="C:peroxisomal membrane"/>
    <property type="evidence" value="ECO:0007669"/>
    <property type="project" value="TreeGrafter"/>
</dbReference>
<dbReference type="GO" id="GO:0033328">
    <property type="term" value="F:peroxisome membrane targeting sequence binding"/>
    <property type="evidence" value="ECO:0007669"/>
    <property type="project" value="TreeGrafter"/>
</dbReference>
<dbReference type="OrthoDB" id="21292at2759"/>
<name>A0A1R1PU09_ZANCU</name>
<gene>
    <name evidence="2" type="ORF">AX774_g1995</name>
</gene>
<dbReference type="PANTHER" id="PTHR12774:SF2">
    <property type="entry name" value="PEROXISOMAL BIOGENESIS FACTOR 19"/>
    <property type="match status" value="1"/>
</dbReference>
<comment type="caution">
    <text evidence="2">The sequence shown here is derived from an EMBL/GenBank/DDBJ whole genome shotgun (WGS) entry which is preliminary data.</text>
</comment>
<sequence>MDHNSDNDFDDLLDDALDEFERVEPQKSVSAVESKIADKKSEVAAEETKISGEEKPKEGTDFDLSELMNDEFAAQLAKEMNNLLDGEEFDGAEFADEFNTIIKGIADNPQTSAGQMNFAALEKQFASMLNIDPKELEEFNKSLSNPQDVQKQLAEKSRKPGDNASAEPKKKPANLQEKIQQTMDKINESDEMAKQKVSAGIGGFSGNPLDVLGQAGGFDEIMNDSEIEKLLSQVMSEMSVKDILYEPMKLLLEEYPKYFEKFDGKVDEKDMTRYHAQYSGIKKIVEIFDSPDYNTEASKKKVTELLELTQNNGEPPPEILEKVAPQLDMPEGSDSSHKPGQCPVM</sequence>
<dbReference type="AlphaFoldDB" id="A0A1R1PU09"/>
<evidence type="ECO:0000256" key="1">
    <source>
        <dbReference type="SAM" id="MobiDB-lite"/>
    </source>
</evidence>
<organism evidence="2 3">
    <name type="scientific">Zancudomyces culisetae</name>
    <name type="common">Gut fungus</name>
    <name type="synonym">Smittium culisetae</name>
    <dbReference type="NCBI Taxonomy" id="1213189"/>
    <lineage>
        <taxon>Eukaryota</taxon>
        <taxon>Fungi</taxon>
        <taxon>Fungi incertae sedis</taxon>
        <taxon>Zoopagomycota</taxon>
        <taxon>Kickxellomycotina</taxon>
        <taxon>Harpellomycetes</taxon>
        <taxon>Harpellales</taxon>
        <taxon>Legeriomycetaceae</taxon>
        <taxon>Zancudomyces</taxon>
    </lineage>
</organism>
<feature type="region of interest" description="Disordered" evidence="1">
    <location>
        <begin position="142"/>
        <end position="176"/>
    </location>
</feature>
<dbReference type="Proteomes" id="UP000188320">
    <property type="component" value="Unassembled WGS sequence"/>
</dbReference>
<proteinExistence type="predicted"/>
<dbReference type="Gene3D" id="1.20.120.900">
    <property type="entry name" value="Pex19, mPTS binding domain"/>
    <property type="match status" value="1"/>
</dbReference>
<dbReference type="InterPro" id="IPR038322">
    <property type="entry name" value="Pex19_C_sf"/>
</dbReference>
<feature type="region of interest" description="Disordered" evidence="1">
    <location>
        <begin position="24"/>
        <end position="61"/>
    </location>
</feature>
<accession>A0A1R1PU09</accession>
<dbReference type="Pfam" id="PF04614">
    <property type="entry name" value="Pex19"/>
    <property type="match status" value="1"/>
</dbReference>
<keyword evidence="3" id="KW-1185">Reference proteome</keyword>
<dbReference type="EMBL" id="LSSK01000190">
    <property type="protein sequence ID" value="OMH84475.1"/>
    <property type="molecule type" value="Genomic_DNA"/>
</dbReference>
<feature type="region of interest" description="Disordered" evidence="1">
    <location>
        <begin position="308"/>
        <end position="345"/>
    </location>
</feature>
<dbReference type="InterPro" id="IPR006708">
    <property type="entry name" value="Pex19"/>
</dbReference>
<evidence type="ECO:0000313" key="3">
    <source>
        <dbReference type="Proteomes" id="UP000188320"/>
    </source>
</evidence>
<evidence type="ECO:0000313" key="2">
    <source>
        <dbReference type="EMBL" id="OMH84475.1"/>
    </source>
</evidence>
<protein>
    <submittedName>
        <fullName evidence="2">Peroxisome biogenesis protein 19-2</fullName>
    </submittedName>
</protein>
<feature type="compositionally biased region" description="Basic and acidic residues" evidence="1">
    <location>
        <begin position="35"/>
        <end position="60"/>
    </location>
</feature>
<dbReference type="GO" id="GO:0045046">
    <property type="term" value="P:protein import into peroxisome membrane"/>
    <property type="evidence" value="ECO:0007669"/>
    <property type="project" value="TreeGrafter"/>
</dbReference>